<feature type="signal peptide" evidence="2">
    <location>
        <begin position="1"/>
        <end position="20"/>
    </location>
</feature>
<keyword evidence="2" id="KW-0732">Signal</keyword>
<keyword evidence="1" id="KW-1133">Transmembrane helix</keyword>
<feature type="chain" id="PRO_5035274428" description="Translocon-associated protein subunit beta" evidence="2">
    <location>
        <begin position="21"/>
        <end position="202"/>
    </location>
</feature>
<reference evidence="3" key="1">
    <citation type="submission" date="2021-05" db="EMBL/GenBank/DDBJ databases">
        <title>The genome of the haptophyte Pavlova lutheri (Diacronema luteri, Pavlovales) - a model for lipid biosynthesis in eukaryotic algae.</title>
        <authorList>
            <person name="Hulatt C.J."/>
            <person name="Posewitz M.C."/>
        </authorList>
    </citation>
    <scope>NUCLEOTIDE SEQUENCE</scope>
    <source>
        <strain evidence="3">NIVA-4/92</strain>
    </source>
</reference>
<keyword evidence="1" id="KW-0812">Transmembrane</keyword>
<dbReference type="EMBL" id="JAGTXO010000003">
    <property type="protein sequence ID" value="KAG8468952.1"/>
    <property type="molecule type" value="Genomic_DNA"/>
</dbReference>
<keyword evidence="1" id="KW-0472">Membrane</keyword>
<dbReference type="GO" id="GO:0005783">
    <property type="term" value="C:endoplasmic reticulum"/>
    <property type="evidence" value="ECO:0007669"/>
    <property type="project" value="TreeGrafter"/>
</dbReference>
<evidence type="ECO:0000256" key="1">
    <source>
        <dbReference type="SAM" id="Phobius"/>
    </source>
</evidence>
<evidence type="ECO:0000313" key="4">
    <source>
        <dbReference type="Proteomes" id="UP000751190"/>
    </source>
</evidence>
<feature type="transmembrane region" description="Helical" evidence="1">
    <location>
        <begin position="162"/>
        <end position="180"/>
    </location>
</feature>
<dbReference type="PANTHER" id="PTHR12861:SF3">
    <property type="entry name" value="TRANSLOCON-ASSOCIATED PROTEIN SUBUNIT BETA"/>
    <property type="match status" value="1"/>
</dbReference>
<sequence length="202" mass="22317">MPSSVRAALLVCVVCACAAADPFVLLVKSVSTQQGVYAESMDVLIRVFNTGDSSAYSVSLKDDDWPASQFEVVKGVKELALPILEAKANASLSFTVRPIFAGAFKPRPATMSYAREEKGALLSHTSNVPPQLLVISRADKYLNIALVIGRVLSLNFVRTARGWMQVVAFWISAFALVGLYKLRVKRQAWRYERALKEMEKMK</sequence>
<dbReference type="PROSITE" id="PS51257">
    <property type="entry name" value="PROKAR_LIPOPROTEIN"/>
    <property type="match status" value="1"/>
</dbReference>
<keyword evidence="4" id="KW-1185">Reference proteome</keyword>
<organism evidence="3 4">
    <name type="scientific">Diacronema lutheri</name>
    <name type="common">Unicellular marine alga</name>
    <name type="synonym">Monochrysis lutheri</name>
    <dbReference type="NCBI Taxonomy" id="2081491"/>
    <lineage>
        <taxon>Eukaryota</taxon>
        <taxon>Haptista</taxon>
        <taxon>Haptophyta</taxon>
        <taxon>Pavlovophyceae</taxon>
        <taxon>Pavlovales</taxon>
        <taxon>Pavlovaceae</taxon>
        <taxon>Diacronema</taxon>
    </lineage>
</organism>
<dbReference type="Pfam" id="PF05753">
    <property type="entry name" value="TRAP_beta"/>
    <property type="match status" value="1"/>
</dbReference>
<protein>
    <recommendedName>
        <fullName evidence="5">Translocon-associated protein subunit beta</fullName>
    </recommendedName>
</protein>
<comment type="caution">
    <text evidence="3">The sequence shown here is derived from an EMBL/GenBank/DDBJ whole genome shotgun (WGS) entry which is preliminary data.</text>
</comment>
<evidence type="ECO:0000313" key="3">
    <source>
        <dbReference type="EMBL" id="KAG8468952.1"/>
    </source>
</evidence>
<dbReference type="Proteomes" id="UP000751190">
    <property type="component" value="Unassembled WGS sequence"/>
</dbReference>
<name>A0A8J6CBN5_DIALT</name>
<evidence type="ECO:0008006" key="5">
    <source>
        <dbReference type="Google" id="ProtNLM"/>
    </source>
</evidence>
<dbReference type="PANTHER" id="PTHR12861">
    <property type="entry name" value="TRANSLOCON-ASSOCIATED PROTEIN, BETA SUBUNIT PRECURSOR TRAP-BETA SIGNAL SEQUENCE RECEPTOR BETA SUBUNIT"/>
    <property type="match status" value="1"/>
</dbReference>
<dbReference type="AlphaFoldDB" id="A0A8J6CBN5"/>
<accession>A0A8J6CBN5</accession>
<evidence type="ECO:0000256" key="2">
    <source>
        <dbReference type="SAM" id="SignalP"/>
    </source>
</evidence>
<dbReference type="OrthoDB" id="5860827at2759"/>
<dbReference type="OMA" id="PASQFEV"/>
<gene>
    <name evidence="3" type="ORF">KFE25_007470</name>
</gene>
<proteinExistence type="predicted"/>